<protein>
    <recommendedName>
        <fullName evidence="1">DUF5716 domain-containing protein</fullName>
    </recommendedName>
</protein>
<dbReference type="Pfam" id="PF18980">
    <property type="entry name" value="DUF5716_C"/>
    <property type="match status" value="1"/>
</dbReference>
<dbReference type="Proteomes" id="UP000245412">
    <property type="component" value="Unassembled WGS sequence"/>
</dbReference>
<comment type="caution">
    <text evidence="2">The sequence shown here is derived from an EMBL/GenBank/DDBJ whole genome shotgun (WGS) entry which is preliminary data.</text>
</comment>
<proteinExistence type="predicted"/>
<evidence type="ECO:0000313" key="2">
    <source>
        <dbReference type="EMBL" id="PWJ77998.1"/>
    </source>
</evidence>
<sequence>MIFELNDIIVGFDLGRVYSQIAFYNRASTEPMTVSTVKGEEKYQIPTPRDIFELVEDKAELGVVALSNFFRQCFDMLSAAGPPERMRVTVTMRKMDRPWVDAVPQALEVLGVERSKVSLQDYRESFYYFALNQSKQLWTYKVALFEYEGDMINGYELDISKKTKPYVVTVTKKASLLLDKKQGKKEEVWNQKRDSMFLEMIQKMFGKDAYSSAYLIGEEFNDKWAAQSLQFLCRRRHVYQGINLYTKGACYSAMQKAKAISMEGYLYQGEDMIEYNLGMDMIIKGVQTYYPLIGAGVNWYEAYHECEFLIDGTKSLEFYSKSIRGGEQYQHSIEFPELPDRPDKATRLHMRMEFSGKDKCRVKIEDLGMGSFWPSSGKKWETVIKL</sequence>
<gene>
    <name evidence="2" type="ORF">C7383_102131</name>
</gene>
<name>A0AB73T7X5_9FIRM</name>
<feature type="domain" description="DUF5716" evidence="1">
    <location>
        <begin position="88"/>
        <end position="386"/>
    </location>
</feature>
<organism evidence="2 3">
    <name type="scientific">Murimonas intestini</name>
    <dbReference type="NCBI Taxonomy" id="1337051"/>
    <lineage>
        <taxon>Bacteria</taxon>
        <taxon>Bacillati</taxon>
        <taxon>Bacillota</taxon>
        <taxon>Clostridia</taxon>
        <taxon>Lachnospirales</taxon>
        <taxon>Lachnospiraceae</taxon>
        <taxon>Murimonas</taxon>
    </lineage>
</organism>
<evidence type="ECO:0000259" key="1">
    <source>
        <dbReference type="Pfam" id="PF18980"/>
    </source>
</evidence>
<dbReference type="EMBL" id="QGGY01000002">
    <property type="protein sequence ID" value="PWJ77998.1"/>
    <property type="molecule type" value="Genomic_DNA"/>
</dbReference>
<dbReference type="AlphaFoldDB" id="A0AB73T7X5"/>
<accession>A0AB73T7X5</accession>
<dbReference type="InterPro" id="IPR043770">
    <property type="entry name" value="DUF5716_C"/>
</dbReference>
<evidence type="ECO:0000313" key="3">
    <source>
        <dbReference type="Proteomes" id="UP000245412"/>
    </source>
</evidence>
<keyword evidence="3" id="KW-1185">Reference proteome</keyword>
<dbReference type="RefSeq" id="WP_109624948.1">
    <property type="nucleotide sequence ID" value="NZ_JANKBI010000012.1"/>
</dbReference>
<reference evidence="2 3" key="1">
    <citation type="submission" date="2018-05" db="EMBL/GenBank/DDBJ databases">
        <authorList>
            <person name="Goeker M."/>
            <person name="Huntemann M."/>
            <person name="Clum A."/>
            <person name="Pillay M."/>
            <person name="Palaniappan K."/>
            <person name="Varghese N."/>
            <person name="Mikhailova N."/>
            <person name="Stamatis D."/>
            <person name="Reddy T."/>
            <person name="Daum C."/>
            <person name="Shapiro N."/>
            <person name="Ivanova N."/>
            <person name="Kyrpides N."/>
            <person name="Woyke T."/>
        </authorList>
    </citation>
    <scope>NUCLEOTIDE SEQUENCE [LARGE SCALE GENOMIC DNA]</scope>
    <source>
        <strain evidence="2 3">DSM 26524</strain>
    </source>
</reference>